<dbReference type="EMBL" id="LIUT01000001">
    <property type="protein sequence ID" value="KOR90405.1"/>
    <property type="molecule type" value="Genomic_DNA"/>
</dbReference>
<gene>
    <name evidence="1" type="ORF">AM231_15595</name>
</gene>
<dbReference type="PATRIC" id="fig|1705565.3.peg.5196"/>
<organism evidence="1 2">
    <name type="scientific">Paenibacillus solani</name>
    <dbReference type="NCBI Taxonomy" id="1705565"/>
    <lineage>
        <taxon>Bacteria</taxon>
        <taxon>Bacillati</taxon>
        <taxon>Bacillota</taxon>
        <taxon>Bacilli</taxon>
        <taxon>Bacillales</taxon>
        <taxon>Paenibacillaceae</taxon>
        <taxon>Paenibacillus</taxon>
    </lineage>
</organism>
<protein>
    <recommendedName>
        <fullName evidence="3">YqzE family protein</fullName>
    </recommendedName>
</protein>
<dbReference type="Proteomes" id="UP000036932">
    <property type="component" value="Unassembled WGS sequence"/>
</dbReference>
<evidence type="ECO:0000313" key="2">
    <source>
        <dbReference type="Proteomes" id="UP000036932"/>
    </source>
</evidence>
<sequence length="63" mass="7595">MASGDELIKYITERVVHYMDTPKEVRRKAKVKEAWSTRWFGMIPLSMTLWKEEVTSKRKHKKK</sequence>
<dbReference type="RefSeq" id="WP_053492173.1">
    <property type="nucleotide sequence ID" value="NZ_LIUT01000001.1"/>
</dbReference>
<keyword evidence="2" id="KW-1185">Reference proteome</keyword>
<dbReference type="InterPro" id="IPR025622">
    <property type="entry name" value="YqzE"/>
</dbReference>
<comment type="caution">
    <text evidence="1">The sequence shown here is derived from an EMBL/GenBank/DDBJ whole genome shotgun (WGS) entry which is preliminary data.</text>
</comment>
<name>A0A0M1P7W5_9BACL</name>
<evidence type="ECO:0008006" key="3">
    <source>
        <dbReference type="Google" id="ProtNLM"/>
    </source>
</evidence>
<reference evidence="2" key="1">
    <citation type="submission" date="2015-08" db="EMBL/GenBank/DDBJ databases">
        <title>Genome sequencing project for genomic taxonomy and phylogenomics of Bacillus-like bacteria.</title>
        <authorList>
            <person name="Liu B."/>
            <person name="Wang J."/>
            <person name="Zhu Y."/>
            <person name="Liu G."/>
            <person name="Chen Q."/>
            <person name="Chen Z."/>
            <person name="Lan J."/>
            <person name="Che J."/>
            <person name="Ge C."/>
            <person name="Shi H."/>
            <person name="Pan Z."/>
            <person name="Liu X."/>
        </authorList>
    </citation>
    <scope>NUCLEOTIDE SEQUENCE [LARGE SCALE GENOMIC DNA]</scope>
    <source>
        <strain evidence="2">FJAT-22460</strain>
    </source>
</reference>
<accession>A0A0M1P7W5</accession>
<dbReference type="AlphaFoldDB" id="A0A0M1P7W5"/>
<dbReference type="OrthoDB" id="2691835at2"/>
<proteinExistence type="predicted"/>
<evidence type="ECO:0000313" key="1">
    <source>
        <dbReference type="EMBL" id="KOR90405.1"/>
    </source>
</evidence>
<dbReference type="Pfam" id="PF14038">
    <property type="entry name" value="YqzE"/>
    <property type="match status" value="1"/>
</dbReference>